<name>A0ABS0VCC3_PSEVE</name>
<organism evidence="1 2">
    <name type="scientific">Pseudomonas veronii</name>
    <dbReference type="NCBI Taxonomy" id="76761"/>
    <lineage>
        <taxon>Bacteria</taxon>
        <taxon>Pseudomonadati</taxon>
        <taxon>Pseudomonadota</taxon>
        <taxon>Gammaproteobacteria</taxon>
        <taxon>Pseudomonadales</taxon>
        <taxon>Pseudomonadaceae</taxon>
        <taxon>Pseudomonas</taxon>
    </lineage>
</organism>
<dbReference type="EMBL" id="JAEILD010000039">
    <property type="protein sequence ID" value="MBI6649149.1"/>
    <property type="molecule type" value="Genomic_DNA"/>
</dbReference>
<evidence type="ECO:0000313" key="2">
    <source>
        <dbReference type="Proteomes" id="UP000614123"/>
    </source>
</evidence>
<protein>
    <recommendedName>
        <fullName evidence="3">HNH endonuclease</fullName>
    </recommendedName>
</protein>
<keyword evidence="2" id="KW-1185">Reference proteome</keyword>
<comment type="caution">
    <text evidence="1">The sequence shown here is derived from an EMBL/GenBank/DDBJ whole genome shotgun (WGS) entry which is preliminary data.</text>
</comment>
<reference evidence="1 2" key="1">
    <citation type="submission" date="2020-12" db="EMBL/GenBank/DDBJ databases">
        <title>Comparative genomic insights into the epidemiology and virulence of plant pathogenic Pseudomonads from Turkey.</title>
        <authorList>
            <person name="Dillon M."/>
            <person name="Ruiz-Bedoya T."/>
            <person name="Bendalovic-Torma C."/>
            <person name="Guttman K.M."/>
            <person name="Kwak H."/>
            <person name="Middleton M.A."/>
            <person name="Wang P.W."/>
            <person name="Horuz S."/>
            <person name="Aysan Y."/>
            <person name="Guttman D.S."/>
        </authorList>
    </citation>
    <scope>NUCLEOTIDE SEQUENCE [LARGE SCALE GENOMIC DNA]</scope>
    <source>
        <strain evidence="1 2">S4_EA_3a</strain>
    </source>
</reference>
<sequence>MTKMPKNRSEAIAAGTKTYMTGKPCILGEISERSTKTKLCLCDKHKEATSANKREYYKEVREHRIAYALSYQTQNKEKARSYRDKYIEKDPVAAKAIARAHYERNRELTIQRSHDWFKNNKEKAKARAKIWASNNREALTAYGRNRKKRIRARTPSWFSELDLFILDEAYTLAVARKQLTGFNWHVDHMIPLYSRTASGLHLGCNIQVIPDYMNLMKQNKMMLTDHFEWMLYVQD</sequence>
<evidence type="ECO:0000313" key="1">
    <source>
        <dbReference type="EMBL" id="MBI6649149.1"/>
    </source>
</evidence>
<gene>
    <name evidence="1" type="ORF">YA0849_09035</name>
</gene>
<accession>A0ABS0VCC3</accession>
<dbReference type="RefSeq" id="WP_198717193.1">
    <property type="nucleotide sequence ID" value="NZ_JAEILD010000039.1"/>
</dbReference>
<evidence type="ECO:0008006" key="3">
    <source>
        <dbReference type="Google" id="ProtNLM"/>
    </source>
</evidence>
<dbReference type="Proteomes" id="UP000614123">
    <property type="component" value="Unassembled WGS sequence"/>
</dbReference>
<proteinExistence type="predicted"/>